<dbReference type="InterPro" id="IPR008949">
    <property type="entry name" value="Isoprenoid_synthase_dom_sf"/>
</dbReference>
<evidence type="ECO:0000256" key="1">
    <source>
        <dbReference type="ARBA" id="ARBA00001946"/>
    </source>
</evidence>
<reference evidence="13 14" key="1">
    <citation type="submission" date="2018-05" db="EMBL/GenBank/DDBJ databases">
        <title>Genomic Encyclopedia of Type Strains, Phase IV (KMG-IV): sequencing the most valuable type-strain genomes for metagenomic binning, comparative biology and taxonomic classification.</title>
        <authorList>
            <person name="Goeker M."/>
        </authorList>
    </citation>
    <scope>NUCLEOTIDE SEQUENCE [LARGE SCALE GENOMIC DNA]</scope>
    <source>
        <strain evidence="13 14">DSM 22440</strain>
    </source>
</reference>
<dbReference type="PANTHER" id="PTHR43281:SF1">
    <property type="entry name" value="FARNESYL DIPHOSPHATE SYNTHASE"/>
    <property type="match status" value="1"/>
</dbReference>
<dbReference type="GO" id="GO:0016114">
    <property type="term" value="P:terpenoid biosynthetic process"/>
    <property type="evidence" value="ECO:0007669"/>
    <property type="project" value="UniProtKB-ARBA"/>
</dbReference>
<comment type="caution">
    <text evidence="13">The sequence shown here is derived from an EMBL/GenBank/DDBJ whole genome shotgun (WGS) entry which is preliminary data.</text>
</comment>
<evidence type="ECO:0000256" key="8">
    <source>
        <dbReference type="ARBA" id="ARBA00023229"/>
    </source>
</evidence>
<comment type="similarity">
    <text evidence="2 12">Belongs to the FPP/GGPP synthase family.</text>
</comment>
<dbReference type="CDD" id="cd00685">
    <property type="entry name" value="Trans_IPPS_HT"/>
    <property type="match status" value="1"/>
</dbReference>
<dbReference type="GO" id="GO:0005737">
    <property type="term" value="C:cytoplasm"/>
    <property type="evidence" value="ECO:0007669"/>
    <property type="project" value="UniProtKB-ARBA"/>
</dbReference>
<evidence type="ECO:0000256" key="3">
    <source>
        <dbReference type="ARBA" id="ARBA00012439"/>
    </source>
</evidence>
<evidence type="ECO:0000256" key="2">
    <source>
        <dbReference type="ARBA" id="ARBA00006706"/>
    </source>
</evidence>
<dbReference type="Proteomes" id="UP000247922">
    <property type="component" value="Unassembled WGS sequence"/>
</dbReference>
<dbReference type="EC" id="2.5.1.10" evidence="3"/>
<evidence type="ECO:0000256" key="9">
    <source>
        <dbReference type="ARBA" id="ARBA00032380"/>
    </source>
</evidence>
<keyword evidence="8" id="KW-0414">Isoprene biosynthesis</keyword>
<comment type="catalytic activity">
    <reaction evidence="11">
        <text>isopentenyl diphosphate + (2E)-geranyl diphosphate = (2E,6E)-farnesyl diphosphate + diphosphate</text>
        <dbReference type="Rhea" id="RHEA:19361"/>
        <dbReference type="ChEBI" id="CHEBI:33019"/>
        <dbReference type="ChEBI" id="CHEBI:58057"/>
        <dbReference type="ChEBI" id="CHEBI:128769"/>
        <dbReference type="ChEBI" id="CHEBI:175763"/>
        <dbReference type="EC" id="2.5.1.10"/>
    </reaction>
</comment>
<name>A0A2V3WEU6_9BACI</name>
<dbReference type="NCBIfam" id="NF045485">
    <property type="entry name" value="FPPsyn"/>
    <property type="match status" value="1"/>
</dbReference>
<dbReference type="PANTHER" id="PTHR43281">
    <property type="entry name" value="FARNESYL DIPHOSPHATE SYNTHASE"/>
    <property type="match status" value="1"/>
</dbReference>
<dbReference type="GO" id="GO:0004337">
    <property type="term" value="F:(2E,6E)-farnesyl diphosphate synthase activity"/>
    <property type="evidence" value="ECO:0007669"/>
    <property type="project" value="UniProtKB-EC"/>
</dbReference>
<evidence type="ECO:0000256" key="6">
    <source>
        <dbReference type="ARBA" id="ARBA00022723"/>
    </source>
</evidence>
<evidence type="ECO:0000256" key="11">
    <source>
        <dbReference type="ARBA" id="ARBA00049399"/>
    </source>
</evidence>
<dbReference type="InterPro" id="IPR033749">
    <property type="entry name" value="Polyprenyl_synt_CS"/>
</dbReference>
<evidence type="ECO:0000256" key="10">
    <source>
        <dbReference type="ARBA" id="ARBA00032873"/>
    </source>
</evidence>
<accession>A0A2V3WEU6</accession>
<evidence type="ECO:0000256" key="4">
    <source>
        <dbReference type="ARBA" id="ARBA00015100"/>
    </source>
</evidence>
<evidence type="ECO:0000313" key="13">
    <source>
        <dbReference type="EMBL" id="PXW91674.1"/>
    </source>
</evidence>
<evidence type="ECO:0000256" key="12">
    <source>
        <dbReference type="RuleBase" id="RU004466"/>
    </source>
</evidence>
<evidence type="ECO:0000313" key="14">
    <source>
        <dbReference type="Proteomes" id="UP000247922"/>
    </source>
</evidence>
<evidence type="ECO:0000256" key="5">
    <source>
        <dbReference type="ARBA" id="ARBA00022679"/>
    </source>
</evidence>
<dbReference type="SFLD" id="SFLDS00005">
    <property type="entry name" value="Isoprenoid_Synthase_Type_I"/>
    <property type="match status" value="1"/>
</dbReference>
<dbReference type="OrthoDB" id="9805316at2"/>
<evidence type="ECO:0000256" key="7">
    <source>
        <dbReference type="ARBA" id="ARBA00022842"/>
    </source>
</evidence>
<proteinExistence type="inferred from homology"/>
<organism evidence="13 14">
    <name type="scientific">Streptohalobacillus salinus</name>
    <dbReference type="NCBI Taxonomy" id="621096"/>
    <lineage>
        <taxon>Bacteria</taxon>
        <taxon>Bacillati</taxon>
        <taxon>Bacillota</taxon>
        <taxon>Bacilli</taxon>
        <taxon>Bacillales</taxon>
        <taxon>Bacillaceae</taxon>
        <taxon>Streptohalobacillus</taxon>
    </lineage>
</organism>
<dbReference type="InterPro" id="IPR000092">
    <property type="entry name" value="Polyprenyl_synt"/>
</dbReference>
<dbReference type="PROSITE" id="PS00723">
    <property type="entry name" value="POLYPRENYL_SYNTHASE_1"/>
    <property type="match status" value="1"/>
</dbReference>
<dbReference type="Pfam" id="PF00348">
    <property type="entry name" value="polyprenyl_synt"/>
    <property type="match status" value="1"/>
</dbReference>
<dbReference type="PROSITE" id="PS00444">
    <property type="entry name" value="POLYPRENYL_SYNTHASE_2"/>
    <property type="match status" value="1"/>
</dbReference>
<dbReference type="InterPro" id="IPR053378">
    <property type="entry name" value="Prenyl_diphosphate_synthase"/>
</dbReference>
<keyword evidence="5 12" id="KW-0808">Transferase</keyword>
<dbReference type="RefSeq" id="WP_110250975.1">
    <property type="nucleotide sequence ID" value="NZ_QJJR01000004.1"/>
</dbReference>
<protein>
    <recommendedName>
        <fullName evidence="4">Farnesyl diphosphate synthase</fullName>
        <ecNumber evidence="3">2.5.1.10</ecNumber>
    </recommendedName>
    <alternativeName>
        <fullName evidence="10">(2E,6E)-farnesyl diphosphate synthase</fullName>
    </alternativeName>
    <alternativeName>
        <fullName evidence="9">Geranyltranstransferase</fullName>
    </alternativeName>
</protein>
<dbReference type="Gene3D" id="1.10.600.10">
    <property type="entry name" value="Farnesyl Diphosphate Synthase"/>
    <property type="match status" value="1"/>
</dbReference>
<keyword evidence="6" id="KW-0479">Metal-binding</keyword>
<gene>
    <name evidence="13" type="ORF">DES38_104106</name>
</gene>
<comment type="cofactor">
    <cofactor evidence="1">
        <name>Mg(2+)</name>
        <dbReference type="ChEBI" id="CHEBI:18420"/>
    </cofactor>
</comment>
<dbReference type="EMBL" id="QJJR01000004">
    <property type="protein sequence ID" value="PXW91674.1"/>
    <property type="molecule type" value="Genomic_DNA"/>
</dbReference>
<dbReference type="SFLD" id="SFLDG01017">
    <property type="entry name" value="Polyprenyl_Transferase_Like"/>
    <property type="match status" value="1"/>
</dbReference>
<dbReference type="SUPFAM" id="SSF48576">
    <property type="entry name" value="Terpenoid synthases"/>
    <property type="match status" value="1"/>
</dbReference>
<dbReference type="AlphaFoldDB" id="A0A2V3WEU6"/>
<keyword evidence="14" id="KW-1185">Reference proteome</keyword>
<dbReference type="FunFam" id="1.10.600.10:FF:000001">
    <property type="entry name" value="Geranylgeranyl diphosphate synthase"/>
    <property type="match status" value="1"/>
</dbReference>
<sequence length="294" mass="32139">MAEQLMPIISQYKASIDQDLLACIEELDIHEHLKASMQYSIEAGGKRVRPILMYLTTLACEGSIDKVKPVAIALELVHTYSLIHDDLPAMDDDDYRRGQQTNHKAFDEATAILAGDALLTLSFQCITNAVSLSAEEKVFALSRLSEVSGAKGMVGGQSLDLHFENTPIDLTQLEDIHHLKTGQLLVYAMEMGAYLAGAPLDTIDALKEAAKAIGLTFQIQDDILDVTSDTVTLGKPAGSDEANLKSTYPKLLGVKGAESEKQKQVGISRRMLEKAGVNETLLTQFITYLSNRDR</sequence>
<keyword evidence="7" id="KW-0460">Magnesium</keyword>
<dbReference type="GO" id="GO:0046872">
    <property type="term" value="F:metal ion binding"/>
    <property type="evidence" value="ECO:0007669"/>
    <property type="project" value="UniProtKB-KW"/>
</dbReference>